<keyword evidence="1" id="KW-1133">Transmembrane helix</keyword>
<evidence type="ECO:0000256" key="1">
    <source>
        <dbReference type="SAM" id="Phobius"/>
    </source>
</evidence>
<name>A0A545U0N2_9PROT</name>
<protein>
    <submittedName>
        <fullName evidence="2">Uncharacterized protein</fullName>
    </submittedName>
</protein>
<keyword evidence="3" id="KW-1185">Reference proteome</keyword>
<accession>A0A545U0N2</accession>
<keyword evidence="1" id="KW-0472">Membrane</keyword>
<comment type="caution">
    <text evidence="2">The sequence shown here is derived from an EMBL/GenBank/DDBJ whole genome shotgun (WGS) entry which is preliminary data.</text>
</comment>
<organism evidence="2 3">
    <name type="scientific">Denitrobaculum tricleocarpae</name>
    <dbReference type="NCBI Taxonomy" id="2591009"/>
    <lineage>
        <taxon>Bacteria</taxon>
        <taxon>Pseudomonadati</taxon>
        <taxon>Pseudomonadota</taxon>
        <taxon>Alphaproteobacteria</taxon>
        <taxon>Rhodospirillales</taxon>
        <taxon>Rhodospirillaceae</taxon>
        <taxon>Denitrobaculum</taxon>
    </lineage>
</organism>
<feature type="transmembrane region" description="Helical" evidence="1">
    <location>
        <begin position="71"/>
        <end position="89"/>
    </location>
</feature>
<dbReference type="EMBL" id="VHSH01000001">
    <property type="protein sequence ID" value="TQV83041.1"/>
    <property type="molecule type" value="Genomic_DNA"/>
</dbReference>
<evidence type="ECO:0000313" key="3">
    <source>
        <dbReference type="Proteomes" id="UP000315252"/>
    </source>
</evidence>
<feature type="transmembrane region" description="Helical" evidence="1">
    <location>
        <begin position="39"/>
        <end position="59"/>
    </location>
</feature>
<dbReference type="Proteomes" id="UP000315252">
    <property type="component" value="Unassembled WGS sequence"/>
</dbReference>
<evidence type="ECO:0000313" key="2">
    <source>
        <dbReference type="EMBL" id="TQV83041.1"/>
    </source>
</evidence>
<gene>
    <name evidence="2" type="ORF">FKG95_00080</name>
</gene>
<dbReference type="RefSeq" id="WP_142893911.1">
    <property type="nucleotide sequence ID" value="NZ_ML660052.1"/>
</dbReference>
<dbReference type="AlphaFoldDB" id="A0A545U0N2"/>
<reference evidence="2 3" key="1">
    <citation type="submission" date="2019-06" db="EMBL/GenBank/DDBJ databases">
        <title>Whole genome sequence for Rhodospirillaceae sp. R148.</title>
        <authorList>
            <person name="Wang G."/>
        </authorList>
    </citation>
    <scope>NUCLEOTIDE SEQUENCE [LARGE SCALE GENOMIC DNA]</scope>
    <source>
        <strain evidence="2 3">R148</strain>
    </source>
</reference>
<sequence length="98" mass="10574">MILRVLTHLFLLGALCLLAGAIAHNQLSPSFTTAMTVPFANLASLILALIASALATYGYRRDQSSRAAKRRMWIVIACALVLALLLPMSDLGYLSSVR</sequence>
<proteinExistence type="predicted"/>
<keyword evidence="1" id="KW-0812">Transmembrane</keyword>